<accession>W6YE68</accession>
<dbReference type="Proteomes" id="UP000053841">
    <property type="component" value="Unassembled WGS sequence"/>
</dbReference>
<evidence type="ECO:0000313" key="3">
    <source>
        <dbReference type="Proteomes" id="UP000053841"/>
    </source>
</evidence>
<dbReference type="KEGG" id="bze:COCCADRAFT_29432"/>
<sequence length="172" mass="19385">MHSLYKLSSHRKIQNAHKPSEPWRQTLSPHQRGYRDHPQTMGTSRIYPTTTSNEAHVEQHQQWGHHEYAKQQAQQQQQQEAECKVCPLATDSQVRGDIPSPLFPRISNTANIFAARVVDTCGVIIGLVVAGGGGHIFSSLAVHWEERTIGLCLGYFIECGLGHGEYLWNVYL</sequence>
<dbReference type="AlphaFoldDB" id="W6YE68"/>
<reference evidence="2 3" key="1">
    <citation type="journal article" date="2013" name="PLoS Genet.">
        <title>Comparative genome structure, secondary metabolite, and effector coding capacity across Cochliobolus pathogens.</title>
        <authorList>
            <person name="Condon B.J."/>
            <person name="Leng Y."/>
            <person name="Wu D."/>
            <person name="Bushley K.E."/>
            <person name="Ohm R.A."/>
            <person name="Otillar R."/>
            <person name="Martin J."/>
            <person name="Schackwitz W."/>
            <person name="Grimwood J."/>
            <person name="MohdZainudin N."/>
            <person name="Xue C."/>
            <person name="Wang R."/>
            <person name="Manning V.A."/>
            <person name="Dhillon B."/>
            <person name="Tu Z.J."/>
            <person name="Steffenson B.J."/>
            <person name="Salamov A."/>
            <person name="Sun H."/>
            <person name="Lowry S."/>
            <person name="LaButti K."/>
            <person name="Han J."/>
            <person name="Copeland A."/>
            <person name="Lindquist E."/>
            <person name="Barry K."/>
            <person name="Schmutz J."/>
            <person name="Baker S.E."/>
            <person name="Ciuffetti L.M."/>
            <person name="Grigoriev I.V."/>
            <person name="Zhong S."/>
            <person name="Turgeon B.G."/>
        </authorList>
    </citation>
    <scope>NUCLEOTIDE SEQUENCE [LARGE SCALE GENOMIC DNA]</scope>
    <source>
        <strain evidence="2 3">26-R-13</strain>
    </source>
</reference>
<dbReference type="RefSeq" id="XP_007716204.1">
    <property type="nucleotide sequence ID" value="XM_007718014.1"/>
</dbReference>
<gene>
    <name evidence="2" type="ORF">COCCADRAFT_29432</name>
</gene>
<dbReference type="HOGENOM" id="CLU_1554987_0_0_1"/>
<dbReference type="EMBL" id="KI964745">
    <property type="protein sequence ID" value="EUC29476.1"/>
    <property type="molecule type" value="Genomic_DNA"/>
</dbReference>
<name>W6YE68_COCC2</name>
<organism evidence="2 3">
    <name type="scientific">Cochliobolus carbonum (strain 26-R-13)</name>
    <name type="common">Maize leaf spot fungus</name>
    <name type="synonym">Bipolaris zeicola</name>
    <dbReference type="NCBI Taxonomy" id="930089"/>
    <lineage>
        <taxon>Eukaryota</taxon>
        <taxon>Fungi</taxon>
        <taxon>Dikarya</taxon>
        <taxon>Ascomycota</taxon>
        <taxon>Pezizomycotina</taxon>
        <taxon>Dothideomycetes</taxon>
        <taxon>Pleosporomycetidae</taxon>
        <taxon>Pleosporales</taxon>
        <taxon>Pleosporineae</taxon>
        <taxon>Pleosporaceae</taxon>
        <taxon>Bipolaris</taxon>
    </lineage>
</organism>
<protein>
    <submittedName>
        <fullName evidence="2">Uncharacterized protein</fullName>
    </submittedName>
</protein>
<proteinExistence type="predicted"/>
<keyword evidence="3" id="KW-1185">Reference proteome</keyword>
<dbReference type="GeneID" id="19146568"/>
<feature type="region of interest" description="Disordered" evidence="1">
    <location>
        <begin position="1"/>
        <end position="42"/>
    </location>
</feature>
<evidence type="ECO:0000256" key="1">
    <source>
        <dbReference type="SAM" id="MobiDB-lite"/>
    </source>
</evidence>
<evidence type="ECO:0000313" key="2">
    <source>
        <dbReference type="EMBL" id="EUC29476.1"/>
    </source>
</evidence>